<dbReference type="RefSeq" id="WP_264744172.1">
    <property type="nucleotide sequence ID" value="NZ_JAPDHV010000006.1"/>
</dbReference>
<accession>A0ABT3HR33</accession>
<evidence type="ECO:0000256" key="1">
    <source>
        <dbReference type="SAM" id="SignalP"/>
    </source>
</evidence>
<keyword evidence="1" id="KW-0732">Signal</keyword>
<evidence type="ECO:0000313" key="2">
    <source>
        <dbReference type="EMBL" id="MCW3162251.1"/>
    </source>
</evidence>
<name>A0ABT3HR33_9FLAO</name>
<dbReference type="Proteomes" id="UP001163719">
    <property type="component" value="Unassembled WGS sequence"/>
</dbReference>
<keyword evidence="3" id="KW-1185">Reference proteome</keyword>
<feature type="chain" id="PRO_5046746779" evidence="1">
    <location>
        <begin position="21"/>
        <end position="142"/>
    </location>
</feature>
<gene>
    <name evidence="2" type="ORF">OH806_13340</name>
</gene>
<reference evidence="2" key="1">
    <citation type="submission" date="2022-10" db="EMBL/GenBank/DDBJ databases">
        <title>Chryseobacterium babae sp. nov. isolated from the gut of the beetle Oryctes rhinoceros, and Chryseobacterium kimseyorum sp. nov., isolated from a stick insect rearing cage.</title>
        <authorList>
            <person name="Shelomi M."/>
            <person name="Han C.-J."/>
            <person name="Chen W.-M."/>
            <person name="Chen H.-K."/>
            <person name="Liaw S.-J."/>
            <person name="Muhle E."/>
            <person name="Clermont D."/>
        </authorList>
    </citation>
    <scope>NUCLEOTIDE SEQUENCE</scope>
    <source>
        <strain evidence="2">WLa1L2M3</strain>
    </source>
</reference>
<protein>
    <submittedName>
        <fullName evidence="2">Uncharacterized protein</fullName>
    </submittedName>
</protein>
<evidence type="ECO:0000313" key="3">
    <source>
        <dbReference type="Proteomes" id="UP001163719"/>
    </source>
</evidence>
<comment type="caution">
    <text evidence="2">The sequence shown here is derived from an EMBL/GenBank/DDBJ whole genome shotgun (WGS) entry which is preliminary data.</text>
</comment>
<dbReference type="EMBL" id="JAPDHV010000006">
    <property type="protein sequence ID" value="MCW3162251.1"/>
    <property type="molecule type" value="Genomic_DNA"/>
</dbReference>
<feature type="signal peptide" evidence="1">
    <location>
        <begin position="1"/>
        <end position="20"/>
    </location>
</feature>
<proteinExistence type="predicted"/>
<organism evidence="2 3">
    <name type="scientific">Chryseobacterium oryctis</name>
    <dbReference type="NCBI Taxonomy" id="2952618"/>
    <lineage>
        <taxon>Bacteria</taxon>
        <taxon>Pseudomonadati</taxon>
        <taxon>Bacteroidota</taxon>
        <taxon>Flavobacteriia</taxon>
        <taxon>Flavobacteriales</taxon>
        <taxon>Weeksellaceae</taxon>
        <taxon>Chryseobacterium group</taxon>
        <taxon>Chryseobacterium</taxon>
    </lineage>
</organism>
<sequence length="142" mass="16482">MKYKFFLITLFLMCFSNFSAQEIHKYLYKGTIDKLPVTLFLIEEISGCPTTHYSGMYKYDKVSNWLYLEISDNEDDKLVMVEGGITGIISVKKTGDNLKGFWISPDGNKKLNVNLQKVKTNAKTIQPYDEKYEQVNYEMNDC</sequence>